<keyword evidence="2" id="KW-0540">Nuclease</keyword>
<keyword evidence="2" id="KW-0255">Endonuclease</keyword>
<accession>A0A6J5LM91</accession>
<feature type="coiled-coil region" evidence="1">
    <location>
        <begin position="314"/>
        <end position="348"/>
    </location>
</feature>
<dbReference type="Gene3D" id="3.40.50.300">
    <property type="entry name" value="P-loop containing nucleotide triphosphate hydrolases"/>
    <property type="match status" value="2"/>
</dbReference>
<dbReference type="GO" id="GO:0004519">
    <property type="term" value="F:endonuclease activity"/>
    <property type="evidence" value="ECO:0007669"/>
    <property type="project" value="UniProtKB-KW"/>
</dbReference>
<feature type="coiled-coil region" evidence="1">
    <location>
        <begin position="404"/>
        <end position="438"/>
    </location>
</feature>
<dbReference type="SUPFAM" id="SSF75712">
    <property type="entry name" value="Rad50 coiled-coil Zn hook"/>
    <property type="match status" value="1"/>
</dbReference>
<proteinExistence type="predicted"/>
<gene>
    <name evidence="2" type="ORF">UFOVP273_19</name>
</gene>
<dbReference type="PANTHER" id="PTHR32114:SF2">
    <property type="entry name" value="ABC TRANSPORTER ABCH.3"/>
    <property type="match status" value="1"/>
</dbReference>
<dbReference type="SUPFAM" id="SSF52540">
    <property type="entry name" value="P-loop containing nucleoside triphosphate hydrolases"/>
    <property type="match status" value="1"/>
</dbReference>
<reference evidence="2" key="1">
    <citation type="submission" date="2020-04" db="EMBL/GenBank/DDBJ databases">
        <authorList>
            <person name="Chiriac C."/>
            <person name="Salcher M."/>
            <person name="Ghai R."/>
            <person name="Kavagutti S V."/>
        </authorList>
    </citation>
    <scope>NUCLEOTIDE SEQUENCE</scope>
</reference>
<protein>
    <submittedName>
        <fullName evidence="2">Endonuclease subunit</fullName>
    </submittedName>
</protein>
<evidence type="ECO:0000313" key="2">
    <source>
        <dbReference type="EMBL" id="CAB4134137.1"/>
    </source>
</evidence>
<dbReference type="EMBL" id="LR796284">
    <property type="protein sequence ID" value="CAB4134137.1"/>
    <property type="molecule type" value="Genomic_DNA"/>
</dbReference>
<sequence length="598" mass="67127">MIILKEMEWGFAFSYGDNNYINFCNAPLTQIVGANGHGKSSIALILEEVLYNKNSKGIKKGDILNRNSTAKKYWITLKLLKDSSEYEIKTVRGATQNVSLFKDGNDISAHTATATYKLIEDLIGYDHKTFCQIIYQSSAGSLEFLTATDGNRKKFLIDLLNLDRYVKASEIFKAANKAVSDQYTAIKSKVSTIEAWLAKYATADLVEKELLTPEESPRTLVEEVAIAKAKLATIDSENKRIQGNNTYRQLLENTEVISTVQKPTGSAAPLKEAQIEAKTEMGAAEAFIQKMRKLGSVCITCGEPINSVKIEVIIAEKRQQYEEANIRYTKATKDLSTFEAEMQRWQKEESARRSYEEYHRLFDPTLPSELLDRNELTSLIAANEKLILSINASIKRVNDYNNTVEQHNAKVRLIIEQMESMQEELSTNSKELEKLSTKLNNLGILLKTFSPTGLIAYKIECLIKDLEDAINEYLVEVSDGRFLLTFTIAGSDKLNVVITDNGHDIDIAALSGGERARVNVSALLGIRKLLQSLSKNRINLLILDETIENLDPEGKDKLVEVLLNEEHLNTFVVSHGFTHPLLEKLQVVKQNNTSRIEA</sequence>
<evidence type="ECO:0000256" key="1">
    <source>
        <dbReference type="SAM" id="Coils"/>
    </source>
</evidence>
<name>A0A6J5LM91_9CAUD</name>
<dbReference type="InterPro" id="IPR027417">
    <property type="entry name" value="P-loop_NTPase"/>
</dbReference>
<dbReference type="PANTHER" id="PTHR32114">
    <property type="entry name" value="ABC TRANSPORTER ABCH.3"/>
    <property type="match status" value="1"/>
</dbReference>
<keyword evidence="1" id="KW-0175">Coiled coil</keyword>
<organism evidence="2">
    <name type="scientific">uncultured Caudovirales phage</name>
    <dbReference type="NCBI Taxonomy" id="2100421"/>
    <lineage>
        <taxon>Viruses</taxon>
        <taxon>Duplodnaviria</taxon>
        <taxon>Heunggongvirae</taxon>
        <taxon>Uroviricota</taxon>
        <taxon>Caudoviricetes</taxon>
        <taxon>Peduoviridae</taxon>
        <taxon>Maltschvirus</taxon>
        <taxon>Maltschvirus maltsch</taxon>
    </lineage>
</organism>
<keyword evidence="2" id="KW-0378">Hydrolase</keyword>
<dbReference type="Gene3D" id="1.10.287.510">
    <property type="entry name" value="Helix hairpin bin"/>
    <property type="match status" value="1"/>
</dbReference>